<organism evidence="2 3">
    <name type="scientific">Actinidia chinensis var. chinensis</name>
    <name type="common">Chinese soft-hair kiwi</name>
    <dbReference type="NCBI Taxonomy" id="1590841"/>
    <lineage>
        <taxon>Eukaryota</taxon>
        <taxon>Viridiplantae</taxon>
        <taxon>Streptophyta</taxon>
        <taxon>Embryophyta</taxon>
        <taxon>Tracheophyta</taxon>
        <taxon>Spermatophyta</taxon>
        <taxon>Magnoliopsida</taxon>
        <taxon>eudicotyledons</taxon>
        <taxon>Gunneridae</taxon>
        <taxon>Pentapetalae</taxon>
        <taxon>asterids</taxon>
        <taxon>Ericales</taxon>
        <taxon>Actinidiaceae</taxon>
        <taxon>Actinidia</taxon>
    </lineage>
</organism>
<dbReference type="Gramene" id="PSR86335">
    <property type="protein sequence ID" value="PSR86335"/>
    <property type="gene ID" value="CEY00_Acc31958"/>
</dbReference>
<dbReference type="Proteomes" id="UP000241394">
    <property type="component" value="Chromosome LG28"/>
</dbReference>
<feature type="region of interest" description="Disordered" evidence="1">
    <location>
        <begin position="1"/>
        <end position="32"/>
    </location>
</feature>
<dbReference type="InParanoid" id="A0A2R6P798"/>
<protein>
    <submittedName>
        <fullName evidence="2">Uncharacterized protein</fullName>
    </submittedName>
</protein>
<proteinExistence type="predicted"/>
<keyword evidence="3" id="KW-1185">Reference proteome</keyword>
<dbReference type="AlphaFoldDB" id="A0A2R6P798"/>
<feature type="region of interest" description="Disordered" evidence="1">
    <location>
        <begin position="50"/>
        <end position="92"/>
    </location>
</feature>
<comment type="caution">
    <text evidence="2">The sequence shown here is derived from an EMBL/GenBank/DDBJ whole genome shotgun (WGS) entry which is preliminary data.</text>
</comment>
<evidence type="ECO:0000256" key="1">
    <source>
        <dbReference type="SAM" id="MobiDB-lite"/>
    </source>
</evidence>
<reference evidence="3" key="2">
    <citation type="journal article" date="2018" name="BMC Genomics">
        <title>A manually annotated Actinidia chinensis var. chinensis (kiwifruit) genome highlights the challenges associated with draft genomes and gene prediction in plants.</title>
        <authorList>
            <person name="Pilkington S.M."/>
            <person name="Crowhurst R."/>
            <person name="Hilario E."/>
            <person name="Nardozza S."/>
            <person name="Fraser L."/>
            <person name="Peng Y."/>
            <person name="Gunaseelan K."/>
            <person name="Simpson R."/>
            <person name="Tahir J."/>
            <person name="Deroles S.C."/>
            <person name="Templeton K."/>
            <person name="Luo Z."/>
            <person name="Davy M."/>
            <person name="Cheng C."/>
            <person name="McNeilage M."/>
            <person name="Scaglione D."/>
            <person name="Liu Y."/>
            <person name="Zhang Q."/>
            <person name="Datson P."/>
            <person name="De Silva N."/>
            <person name="Gardiner S.E."/>
            <person name="Bassett H."/>
            <person name="Chagne D."/>
            <person name="McCallum J."/>
            <person name="Dzierzon H."/>
            <person name="Deng C."/>
            <person name="Wang Y.Y."/>
            <person name="Barron L."/>
            <person name="Manako K."/>
            <person name="Bowen J."/>
            <person name="Foster T.M."/>
            <person name="Erridge Z.A."/>
            <person name="Tiffin H."/>
            <person name="Waite C.N."/>
            <person name="Davies K.M."/>
            <person name="Grierson E.P."/>
            <person name="Laing W.A."/>
            <person name="Kirk R."/>
            <person name="Chen X."/>
            <person name="Wood M."/>
            <person name="Montefiori M."/>
            <person name="Brummell D.A."/>
            <person name="Schwinn K.E."/>
            <person name="Catanach A."/>
            <person name="Fullerton C."/>
            <person name="Li D."/>
            <person name="Meiyalaghan S."/>
            <person name="Nieuwenhuizen N."/>
            <person name="Read N."/>
            <person name="Prakash R."/>
            <person name="Hunter D."/>
            <person name="Zhang H."/>
            <person name="McKenzie M."/>
            <person name="Knabel M."/>
            <person name="Harris A."/>
            <person name="Allan A.C."/>
            <person name="Gleave A."/>
            <person name="Chen A."/>
            <person name="Janssen B.J."/>
            <person name="Plunkett B."/>
            <person name="Ampomah-Dwamena C."/>
            <person name="Voogd C."/>
            <person name="Leif D."/>
            <person name="Lafferty D."/>
            <person name="Souleyre E.J.F."/>
            <person name="Varkonyi-Gasic E."/>
            <person name="Gambi F."/>
            <person name="Hanley J."/>
            <person name="Yao J.L."/>
            <person name="Cheung J."/>
            <person name="David K.M."/>
            <person name="Warren B."/>
            <person name="Marsh K."/>
            <person name="Snowden K.C."/>
            <person name="Lin-Wang K."/>
            <person name="Brian L."/>
            <person name="Martinez-Sanchez M."/>
            <person name="Wang M."/>
            <person name="Ileperuma N."/>
            <person name="Macnee N."/>
            <person name="Campin R."/>
            <person name="McAtee P."/>
            <person name="Drummond R.S.M."/>
            <person name="Espley R.V."/>
            <person name="Ireland H.S."/>
            <person name="Wu R."/>
            <person name="Atkinson R.G."/>
            <person name="Karunairetnam S."/>
            <person name="Bulley S."/>
            <person name="Chunkath S."/>
            <person name="Hanley Z."/>
            <person name="Storey R."/>
            <person name="Thrimawithana A.H."/>
            <person name="Thomson S."/>
            <person name="David C."/>
            <person name="Testolin R."/>
            <person name="Huang H."/>
            <person name="Hellens R.P."/>
            <person name="Schaffer R.J."/>
        </authorList>
    </citation>
    <scope>NUCLEOTIDE SEQUENCE [LARGE SCALE GENOMIC DNA]</scope>
    <source>
        <strain evidence="3">cv. Red5</strain>
    </source>
</reference>
<accession>A0A2R6P798</accession>
<evidence type="ECO:0000313" key="3">
    <source>
        <dbReference type="Proteomes" id="UP000241394"/>
    </source>
</evidence>
<gene>
    <name evidence="2" type="ORF">CEY00_Acc31958</name>
</gene>
<dbReference type="EMBL" id="NKQK01000028">
    <property type="protein sequence ID" value="PSR86335.1"/>
    <property type="molecule type" value="Genomic_DNA"/>
</dbReference>
<evidence type="ECO:0000313" key="2">
    <source>
        <dbReference type="EMBL" id="PSR86335.1"/>
    </source>
</evidence>
<feature type="compositionally biased region" description="Polar residues" evidence="1">
    <location>
        <begin position="19"/>
        <end position="32"/>
    </location>
</feature>
<name>A0A2R6P798_ACTCC</name>
<feature type="compositionally biased region" description="Basic and acidic residues" evidence="1">
    <location>
        <begin position="1"/>
        <end position="11"/>
    </location>
</feature>
<reference evidence="2 3" key="1">
    <citation type="submission" date="2017-07" db="EMBL/GenBank/DDBJ databases">
        <title>An improved, manually edited Actinidia chinensis var. chinensis (kiwifruit) genome highlights the challenges associated with draft genomes and gene prediction in plants.</title>
        <authorList>
            <person name="Pilkington S."/>
            <person name="Crowhurst R."/>
            <person name="Hilario E."/>
            <person name="Nardozza S."/>
            <person name="Fraser L."/>
            <person name="Peng Y."/>
            <person name="Gunaseelan K."/>
            <person name="Simpson R."/>
            <person name="Tahir J."/>
            <person name="Deroles S."/>
            <person name="Templeton K."/>
            <person name="Luo Z."/>
            <person name="Davy M."/>
            <person name="Cheng C."/>
            <person name="Mcneilage M."/>
            <person name="Scaglione D."/>
            <person name="Liu Y."/>
            <person name="Zhang Q."/>
            <person name="Datson P."/>
            <person name="De Silva N."/>
            <person name="Gardiner S."/>
            <person name="Bassett H."/>
            <person name="Chagne D."/>
            <person name="Mccallum J."/>
            <person name="Dzierzon H."/>
            <person name="Deng C."/>
            <person name="Wang Y.-Y."/>
            <person name="Barron N."/>
            <person name="Manako K."/>
            <person name="Bowen J."/>
            <person name="Foster T."/>
            <person name="Erridge Z."/>
            <person name="Tiffin H."/>
            <person name="Waite C."/>
            <person name="Davies K."/>
            <person name="Grierson E."/>
            <person name="Laing W."/>
            <person name="Kirk R."/>
            <person name="Chen X."/>
            <person name="Wood M."/>
            <person name="Montefiori M."/>
            <person name="Brummell D."/>
            <person name="Schwinn K."/>
            <person name="Catanach A."/>
            <person name="Fullerton C."/>
            <person name="Li D."/>
            <person name="Meiyalaghan S."/>
            <person name="Nieuwenhuizen N."/>
            <person name="Read N."/>
            <person name="Prakash R."/>
            <person name="Hunter D."/>
            <person name="Zhang H."/>
            <person name="Mckenzie M."/>
            <person name="Knabel M."/>
            <person name="Harris A."/>
            <person name="Allan A."/>
            <person name="Chen A."/>
            <person name="Janssen B."/>
            <person name="Plunkett B."/>
            <person name="Dwamena C."/>
            <person name="Voogd C."/>
            <person name="Leif D."/>
            <person name="Lafferty D."/>
            <person name="Souleyre E."/>
            <person name="Varkonyi-Gasic E."/>
            <person name="Gambi F."/>
            <person name="Hanley J."/>
            <person name="Yao J.-L."/>
            <person name="Cheung J."/>
            <person name="David K."/>
            <person name="Warren B."/>
            <person name="Marsh K."/>
            <person name="Snowden K."/>
            <person name="Lin-Wang K."/>
            <person name="Brian L."/>
            <person name="Martinez-Sanchez M."/>
            <person name="Wang M."/>
            <person name="Ileperuma N."/>
            <person name="Macnee N."/>
            <person name="Campin R."/>
            <person name="Mcatee P."/>
            <person name="Drummond R."/>
            <person name="Espley R."/>
            <person name="Ireland H."/>
            <person name="Wu R."/>
            <person name="Atkinson R."/>
            <person name="Karunairetnam S."/>
            <person name="Bulley S."/>
            <person name="Chunkath S."/>
            <person name="Hanley Z."/>
            <person name="Storey R."/>
            <person name="Thrimawithana A."/>
            <person name="Thomson S."/>
            <person name="David C."/>
            <person name="Testolin R."/>
        </authorList>
    </citation>
    <scope>NUCLEOTIDE SEQUENCE [LARGE SCALE GENOMIC DNA]</scope>
    <source>
        <strain evidence="3">cv. Red5</strain>
        <tissue evidence="2">Young leaf</tissue>
    </source>
</reference>
<dbReference type="OrthoDB" id="10295926at2759"/>
<sequence>MLEMKNLDQVKHERKGKTNAVSEEQNRIYSNPSRFAVDSEYSSDKMIVKPSGAKHVGSALKKQKLGHFTPETESESESESEWRQSPNRRRRDNKELIQFGTDAHYKEADPFSINPIKTDRIITNFKIKGEDLLFKLELGPRNRYYIDSEKRKKTRTNLTRSEDVSPDGSCKGKCGVVERENTKPLETRMIRLFGKDIHVERTGDANMIQASYEVKRVGNLADDNRNGECIVSENEAPCETERIILFGKDIHVRMHK</sequence>